<dbReference type="OrthoDB" id="3641925at2759"/>
<keyword evidence="7" id="KW-1185">Reference proteome</keyword>
<dbReference type="Gene3D" id="6.10.140.2220">
    <property type="match status" value="1"/>
</dbReference>
<dbReference type="EMBL" id="KQ086390">
    <property type="protein sequence ID" value="KLO04974.1"/>
    <property type="molecule type" value="Genomic_DNA"/>
</dbReference>
<dbReference type="SUPFAM" id="SSF144232">
    <property type="entry name" value="HIT/MYND zinc finger-like"/>
    <property type="match status" value="1"/>
</dbReference>
<keyword evidence="2 4" id="KW-0863">Zinc-finger</keyword>
<evidence type="ECO:0000256" key="1">
    <source>
        <dbReference type="ARBA" id="ARBA00022723"/>
    </source>
</evidence>
<evidence type="ECO:0000313" key="6">
    <source>
        <dbReference type="EMBL" id="KLO04974.1"/>
    </source>
</evidence>
<reference evidence="6 7" key="1">
    <citation type="submission" date="2015-04" db="EMBL/GenBank/DDBJ databases">
        <title>Complete genome sequence of Schizopora paradoxa KUC8140, a cosmopolitan wood degrader in East Asia.</title>
        <authorList>
            <consortium name="DOE Joint Genome Institute"/>
            <person name="Min B."/>
            <person name="Park H."/>
            <person name="Jang Y."/>
            <person name="Kim J.-J."/>
            <person name="Kim K.H."/>
            <person name="Pangilinan J."/>
            <person name="Lipzen A."/>
            <person name="Riley R."/>
            <person name="Grigoriev I.V."/>
            <person name="Spatafora J.W."/>
            <person name="Choi I.-G."/>
        </authorList>
    </citation>
    <scope>NUCLEOTIDE SEQUENCE [LARGE SCALE GENOMIC DNA]</scope>
    <source>
        <strain evidence="6 7">KUC8140</strain>
    </source>
</reference>
<evidence type="ECO:0000256" key="3">
    <source>
        <dbReference type="ARBA" id="ARBA00022833"/>
    </source>
</evidence>
<proteinExistence type="predicted"/>
<accession>A0A0H2QZZ3</accession>
<dbReference type="InParanoid" id="A0A0H2QZZ3"/>
<evidence type="ECO:0000256" key="4">
    <source>
        <dbReference type="PROSITE-ProRule" id="PRU00134"/>
    </source>
</evidence>
<sequence>MDLEMMMNPLIPCEETEVPELLELLKSNPQVILDRAKNGDINEITILYYERNQMTVPDDLFPEVFRVCCKHLNPRLLASVSTTRIGFNQERMMLCEKLLRLASMAVELLGSLRMRWNIQEHPSRFGPLIDEHWPNLFDGIRKLFTTLRAGKESSGDCPSGATMFADVLVAILSNGPTLARLRNDDELLKFAWTLWLYGGPPSFEEDRVNYDAMATALYFLQGDNARTKSHIVRVCSKLADMDKIAKIALLSVVHTMKSKEHINELENHFQVFFTLMSNDPANFVKSLSKSDGAARLIDGITTVAKESRAAIREERMVHVIGILIAVLEGLVILTSKHVEQAARSGLLQMFVALDPARRDLPDPIMGPVYSLLKRLPVFLHHYSVLGAYAEQVRLLTEGSKPQENCLLKGSLADCWRIFKARLLALYCAKCFFDAFVAPSNLVYCDNCSKSIDAEESVRCDSCRQAVYCSTQCQSEDRNQGGHVETCSLGSDGRYNKDTSFLQFLAHKHIQHDYDDFISGIKFPIEKAMLRVDLRVMDCHAKISVGKTAAFDAELQKSIKPSSGTHHIVDRRIKKSENGGRPPVYIQVITHEGQTVLVRYLPVDLSPEYFQYGVDPARPRRNVTDNVFSSMNFPDGDRWTYVRSGKRVHMFDEMDRCVKALHPVRK</sequence>
<dbReference type="Pfam" id="PF01753">
    <property type="entry name" value="zf-MYND"/>
    <property type="match status" value="1"/>
</dbReference>
<feature type="domain" description="MYND-type" evidence="5">
    <location>
        <begin position="444"/>
        <end position="486"/>
    </location>
</feature>
<name>A0A0H2QZZ3_9AGAM</name>
<dbReference type="GO" id="GO:0008270">
    <property type="term" value="F:zinc ion binding"/>
    <property type="evidence" value="ECO:0007669"/>
    <property type="project" value="UniProtKB-KW"/>
</dbReference>
<evidence type="ECO:0000256" key="2">
    <source>
        <dbReference type="ARBA" id="ARBA00022771"/>
    </source>
</evidence>
<organism evidence="6 7">
    <name type="scientific">Schizopora paradoxa</name>
    <dbReference type="NCBI Taxonomy" id="27342"/>
    <lineage>
        <taxon>Eukaryota</taxon>
        <taxon>Fungi</taxon>
        <taxon>Dikarya</taxon>
        <taxon>Basidiomycota</taxon>
        <taxon>Agaricomycotina</taxon>
        <taxon>Agaricomycetes</taxon>
        <taxon>Hymenochaetales</taxon>
        <taxon>Schizoporaceae</taxon>
        <taxon>Schizopora</taxon>
    </lineage>
</organism>
<gene>
    <name evidence="6" type="ORF">SCHPADRAFT_740621</name>
</gene>
<dbReference type="STRING" id="27342.A0A0H2QZZ3"/>
<dbReference type="Proteomes" id="UP000053477">
    <property type="component" value="Unassembled WGS sequence"/>
</dbReference>
<dbReference type="PROSITE" id="PS50865">
    <property type="entry name" value="ZF_MYND_2"/>
    <property type="match status" value="1"/>
</dbReference>
<protein>
    <recommendedName>
        <fullName evidence="5">MYND-type domain-containing protein</fullName>
    </recommendedName>
</protein>
<dbReference type="AlphaFoldDB" id="A0A0H2QZZ3"/>
<evidence type="ECO:0000259" key="5">
    <source>
        <dbReference type="PROSITE" id="PS50865"/>
    </source>
</evidence>
<dbReference type="InterPro" id="IPR002893">
    <property type="entry name" value="Znf_MYND"/>
</dbReference>
<keyword evidence="1" id="KW-0479">Metal-binding</keyword>
<keyword evidence="3" id="KW-0862">Zinc</keyword>
<evidence type="ECO:0000313" key="7">
    <source>
        <dbReference type="Proteomes" id="UP000053477"/>
    </source>
</evidence>
<dbReference type="PROSITE" id="PS01360">
    <property type="entry name" value="ZF_MYND_1"/>
    <property type="match status" value="1"/>
</dbReference>